<name>A0AAV2Z5K0_9STRA</name>
<dbReference type="EMBL" id="DAKRPA010000028">
    <property type="protein sequence ID" value="DBA02653.1"/>
    <property type="molecule type" value="Genomic_DNA"/>
</dbReference>
<dbReference type="Proteomes" id="UP001146120">
    <property type="component" value="Unassembled WGS sequence"/>
</dbReference>
<evidence type="ECO:0000313" key="3">
    <source>
        <dbReference type="Proteomes" id="UP001146120"/>
    </source>
</evidence>
<gene>
    <name evidence="2" type="ORF">N0F65_010478</name>
</gene>
<proteinExistence type="predicted"/>
<reference evidence="2" key="1">
    <citation type="submission" date="2022-11" db="EMBL/GenBank/DDBJ databases">
        <authorList>
            <person name="Morgan W.R."/>
            <person name="Tartar A."/>
        </authorList>
    </citation>
    <scope>NUCLEOTIDE SEQUENCE</scope>
    <source>
        <strain evidence="2">ARSEF 373</strain>
    </source>
</reference>
<comment type="caution">
    <text evidence="2">The sequence shown here is derived from an EMBL/GenBank/DDBJ whole genome shotgun (WGS) entry which is preliminary data.</text>
</comment>
<evidence type="ECO:0000313" key="2">
    <source>
        <dbReference type="EMBL" id="DBA02653.1"/>
    </source>
</evidence>
<organism evidence="2 3">
    <name type="scientific">Lagenidium giganteum</name>
    <dbReference type="NCBI Taxonomy" id="4803"/>
    <lineage>
        <taxon>Eukaryota</taxon>
        <taxon>Sar</taxon>
        <taxon>Stramenopiles</taxon>
        <taxon>Oomycota</taxon>
        <taxon>Peronosporomycetes</taxon>
        <taxon>Pythiales</taxon>
        <taxon>Pythiaceae</taxon>
    </lineage>
</organism>
<dbReference type="AlphaFoldDB" id="A0AAV2Z5K0"/>
<sequence length="145" mass="16431">MITVHEFGVDLGASTVPSKGGPPIGLAHIPQTTTQVRVEDVEQSRSRTRRFSREDRVRMLQNAGIEDAIITRFARETNIILKSRKRAIETLEDSDDERDELEDKAAAPASHLCKRPRSPSAIQEQEEEREALALRRPRMIPTNYV</sequence>
<evidence type="ECO:0000256" key="1">
    <source>
        <dbReference type="SAM" id="MobiDB-lite"/>
    </source>
</evidence>
<accession>A0AAV2Z5K0</accession>
<keyword evidence="3" id="KW-1185">Reference proteome</keyword>
<reference evidence="2" key="2">
    <citation type="journal article" date="2023" name="Microbiol Resour">
        <title>Decontamination and Annotation of the Draft Genome Sequence of the Oomycete Lagenidium giganteum ARSEF 373.</title>
        <authorList>
            <person name="Morgan W.R."/>
            <person name="Tartar A."/>
        </authorList>
    </citation>
    <scope>NUCLEOTIDE SEQUENCE</scope>
    <source>
        <strain evidence="2">ARSEF 373</strain>
    </source>
</reference>
<feature type="region of interest" description="Disordered" evidence="1">
    <location>
        <begin position="91"/>
        <end position="145"/>
    </location>
</feature>
<feature type="compositionally biased region" description="Acidic residues" evidence="1">
    <location>
        <begin position="91"/>
        <end position="102"/>
    </location>
</feature>
<protein>
    <submittedName>
        <fullName evidence="2">Uncharacterized protein</fullName>
    </submittedName>
</protein>